<evidence type="ECO:0000313" key="4">
    <source>
        <dbReference type="Proteomes" id="UP000250321"/>
    </source>
</evidence>
<keyword evidence="1" id="KW-0407">Ion channel</keyword>
<gene>
    <name evidence="3" type="ORF">Pyn_32985</name>
</gene>
<dbReference type="PANTHER" id="PTHR45651">
    <property type="entry name" value="CYCLIC NUCLEOTIDE-GATED ION CHANNEL 15-RELATED-RELATED"/>
    <property type="match status" value="1"/>
</dbReference>
<dbReference type="GO" id="GO:0016020">
    <property type="term" value="C:membrane"/>
    <property type="evidence" value="ECO:0007669"/>
    <property type="project" value="UniProtKB-SubCell"/>
</dbReference>
<dbReference type="OrthoDB" id="1163027at2759"/>
<keyword evidence="2" id="KW-0812">Transmembrane</keyword>
<keyword evidence="1" id="KW-0406">Ion transport</keyword>
<sequence length="236" mass="27621">MERSNQEPSETDSKETAEKRIKEIASRKPSVKWYKELGILFYILAVSLDPLLLYSLILNDDRKCVVVDTKLEKIAIVLRSLADLLYIGPIIICCILNNISLRMPPDIAEFGFYAVFILAALPVPQALTLQCTCVQIAILVFFPTLRASRALNRMRIMNSLILLQYVPRIYPIYIWCKDLNDGHRKYFHLNDRRRKYFNEEEYLRIVLSFISKQEHKRWVPGLFNFILYILASHFSD</sequence>
<feature type="transmembrane region" description="Helical" evidence="2">
    <location>
        <begin position="39"/>
        <end position="59"/>
    </location>
</feature>
<dbReference type="STRING" id="2094558.A0A314YQ62"/>
<keyword evidence="4" id="KW-1185">Reference proteome</keyword>
<feature type="transmembrane region" description="Helical" evidence="2">
    <location>
        <begin position="112"/>
        <end position="145"/>
    </location>
</feature>
<accession>A0A314YQ62</accession>
<dbReference type="PANTHER" id="PTHR45651:SF68">
    <property type="entry name" value="ION TRANSPORT DOMAIN-CONTAINING PROTEIN"/>
    <property type="match status" value="1"/>
</dbReference>
<keyword evidence="2" id="KW-1133">Transmembrane helix</keyword>
<feature type="transmembrane region" description="Helical" evidence="2">
    <location>
        <begin position="80"/>
        <end position="100"/>
    </location>
</feature>
<reference evidence="3 4" key="1">
    <citation type="submission" date="2018-02" db="EMBL/GenBank/DDBJ databases">
        <title>Draft genome of wild Prunus yedoensis var. nudiflora.</title>
        <authorList>
            <person name="Baek S."/>
            <person name="Kim J.-H."/>
            <person name="Choi K."/>
            <person name="Kim G.-B."/>
            <person name="Cho A."/>
            <person name="Jang H."/>
            <person name="Shin C.-H."/>
            <person name="Yu H.-J."/>
            <person name="Mun J.-H."/>
        </authorList>
    </citation>
    <scope>NUCLEOTIDE SEQUENCE [LARGE SCALE GENOMIC DNA]</scope>
    <source>
        <strain evidence="4">cv. Jeju island</strain>
        <tissue evidence="3">Leaf</tissue>
    </source>
</reference>
<protein>
    <submittedName>
        <fullName evidence="3">Cyclic nucleotide-gated ion channel 1-like</fullName>
    </submittedName>
</protein>
<name>A0A314YQ62_PRUYE</name>
<proteinExistence type="predicted"/>
<evidence type="ECO:0000313" key="3">
    <source>
        <dbReference type="EMBL" id="PQQ06858.1"/>
    </source>
</evidence>
<keyword evidence="2" id="KW-0472">Membrane</keyword>
<dbReference type="EMBL" id="PJQY01000928">
    <property type="protein sequence ID" value="PQQ06858.1"/>
    <property type="molecule type" value="Genomic_DNA"/>
</dbReference>
<evidence type="ECO:0000256" key="2">
    <source>
        <dbReference type="SAM" id="Phobius"/>
    </source>
</evidence>
<organism evidence="3 4">
    <name type="scientific">Prunus yedoensis var. nudiflora</name>
    <dbReference type="NCBI Taxonomy" id="2094558"/>
    <lineage>
        <taxon>Eukaryota</taxon>
        <taxon>Viridiplantae</taxon>
        <taxon>Streptophyta</taxon>
        <taxon>Embryophyta</taxon>
        <taxon>Tracheophyta</taxon>
        <taxon>Spermatophyta</taxon>
        <taxon>Magnoliopsida</taxon>
        <taxon>eudicotyledons</taxon>
        <taxon>Gunneridae</taxon>
        <taxon>Pentapetalae</taxon>
        <taxon>rosids</taxon>
        <taxon>fabids</taxon>
        <taxon>Rosales</taxon>
        <taxon>Rosaceae</taxon>
        <taxon>Amygdaloideae</taxon>
        <taxon>Amygdaleae</taxon>
        <taxon>Prunus</taxon>
    </lineage>
</organism>
<evidence type="ECO:0000256" key="1">
    <source>
        <dbReference type="ARBA" id="ARBA00023303"/>
    </source>
</evidence>
<dbReference type="GO" id="GO:0034220">
    <property type="term" value="P:monoatomic ion transmembrane transport"/>
    <property type="evidence" value="ECO:0007669"/>
    <property type="project" value="UniProtKB-KW"/>
</dbReference>
<keyword evidence="1" id="KW-0813">Transport</keyword>
<comment type="caution">
    <text evidence="3">The sequence shown here is derived from an EMBL/GenBank/DDBJ whole genome shotgun (WGS) entry which is preliminary data.</text>
</comment>
<dbReference type="AlphaFoldDB" id="A0A314YQ62"/>
<dbReference type="Proteomes" id="UP000250321">
    <property type="component" value="Unassembled WGS sequence"/>
</dbReference>